<keyword evidence="2" id="KW-0472">Membrane</keyword>
<feature type="compositionally biased region" description="Polar residues" evidence="1">
    <location>
        <begin position="1"/>
        <end position="10"/>
    </location>
</feature>
<feature type="compositionally biased region" description="Polar residues" evidence="1">
    <location>
        <begin position="40"/>
        <end position="61"/>
    </location>
</feature>
<proteinExistence type="predicted"/>
<reference evidence="3 4" key="1">
    <citation type="submission" date="2024-09" db="EMBL/GenBank/DDBJ databases">
        <title>Rethinking Asexuality: The Enigmatic Case of Functional Sexual Genes in Lepraria (Stereocaulaceae).</title>
        <authorList>
            <person name="Doellman M."/>
            <person name="Sun Y."/>
            <person name="Barcenas-Pena A."/>
            <person name="Lumbsch H.T."/>
            <person name="Grewe F."/>
        </authorList>
    </citation>
    <scope>NUCLEOTIDE SEQUENCE [LARGE SCALE GENOMIC DNA]</scope>
    <source>
        <strain evidence="3 4">Mercado 3170</strain>
    </source>
</reference>
<dbReference type="EMBL" id="JBEFKJ010000040">
    <property type="protein sequence ID" value="KAL2037451.1"/>
    <property type="molecule type" value="Genomic_DNA"/>
</dbReference>
<feature type="compositionally biased region" description="Basic and acidic residues" evidence="1">
    <location>
        <begin position="424"/>
        <end position="434"/>
    </location>
</feature>
<keyword evidence="4" id="KW-1185">Reference proteome</keyword>
<feature type="region of interest" description="Disordered" evidence="1">
    <location>
        <begin position="410"/>
        <end position="434"/>
    </location>
</feature>
<sequence>MAAERSSANPTIVEPATSSNSPNPPNLPIAPSSSSSESNRLQSQCSNVTSQSEPSDSSTELQHVPETAAPTSRTVLASLSQSSTHIPPSTASISPMTYHDHIQWSVQQGPTHNTKKSSWFHRLSRPIPYNLSRYWLLDILGMTIAIISLAASLASLIWLGVRTYKLSVSSAINDAVSACASLIQASLATPETISPKCQGVLAQGPITSPYQLDKRTLHGFSPIRFFKLLERYQQNNTCLLPVDGCQERSTSPFHMYFKAVLICASVILGALLLMYARQSARVEDVFQSAARSNVQVTRHHGEGIETTTNQTVRIVKQNPKDDQNAGQLRQRIRNLQNQDSEDCEDDAAWQPYNSSTDTLVNPWTGPNPSKVSITNSSHHEEHEGLVELETTGDNKTFFDSDTGEFVHIKPWKSTHNEDEESDDDRSLKADDKGSTKSALARMATGGAAWGGGNDVDEALKARISEVDKEIKRMRIPHRAGDCLAGLVTNERSSGWPQTI</sequence>
<feature type="region of interest" description="Disordered" evidence="1">
    <location>
        <begin position="1"/>
        <end position="64"/>
    </location>
</feature>
<feature type="transmembrane region" description="Helical" evidence="2">
    <location>
        <begin position="256"/>
        <end position="276"/>
    </location>
</feature>
<feature type="compositionally biased region" description="Low complexity" evidence="1">
    <location>
        <begin position="29"/>
        <end position="39"/>
    </location>
</feature>
<accession>A0ABR3ZWX3</accession>
<keyword evidence="2" id="KW-0812">Transmembrane</keyword>
<evidence type="ECO:0008006" key="5">
    <source>
        <dbReference type="Google" id="ProtNLM"/>
    </source>
</evidence>
<evidence type="ECO:0000313" key="4">
    <source>
        <dbReference type="Proteomes" id="UP001590950"/>
    </source>
</evidence>
<dbReference type="Proteomes" id="UP001590950">
    <property type="component" value="Unassembled WGS sequence"/>
</dbReference>
<evidence type="ECO:0000313" key="3">
    <source>
        <dbReference type="EMBL" id="KAL2037451.1"/>
    </source>
</evidence>
<organism evidence="3 4">
    <name type="scientific">Stereocaulon virgatum</name>
    <dbReference type="NCBI Taxonomy" id="373712"/>
    <lineage>
        <taxon>Eukaryota</taxon>
        <taxon>Fungi</taxon>
        <taxon>Dikarya</taxon>
        <taxon>Ascomycota</taxon>
        <taxon>Pezizomycotina</taxon>
        <taxon>Lecanoromycetes</taxon>
        <taxon>OSLEUM clade</taxon>
        <taxon>Lecanoromycetidae</taxon>
        <taxon>Lecanorales</taxon>
        <taxon>Lecanorineae</taxon>
        <taxon>Stereocaulaceae</taxon>
        <taxon>Stereocaulon</taxon>
    </lineage>
</organism>
<protein>
    <recommendedName>
        <fullName evidence="5">Brl1/Brr6 domain-containing protein</fullName>
    </recommendedName>
</protein>
<keyword evidence="2" id="KW-1133">Transmembrane helix</keyword>
<comment type="caution">
    <text evidence="3">The sequence shown here is derived from an EMBL/GenBank/DDBJ whole genome shotgun (WGS) entry which is preliminary data.</text>
</comment>
<gene>
    <name evidence="3" type="ORF">N7G274_009731</name>
</gene>
<feature type="transmembrane region" description="Helical" evidence="2">
    <location>
        <begin position="134"/>
        <end position="159"/>
    </location>
</feature>
<feature type="region of interest" description="Disordered" evidence="1">
    <location>
        <begin position="335"/>
        <end position="383"/>
    </location>
</feature>
<name>A0ABR3ZWX3_9LECA</name>
<feature type="compositionally biased region" description="Polar residues" evidence="1">
    <location>
        <begin position="351"/>
        <end position="376"/>
    </location>
</feature>
<evidence type="ECO:0000256" key="2">
    <source>
        <dbReference type="SAM" id="Phobius"/>
    </source>
</evidence>
<evidence type="ECO:0000256" key="1">
    <source>
        <dbReference type="SAM" id="MobiDB-lite"/>
    </source>
</evidence>